<feature type="transmembrane region" description="Helical" evidence="6">
    <location>
        <begin position="37"/>
        <end position="59"/>
    </location>
</feature>
<dbReference type="Gene3D" id="1.10.4160.10">
    <property type="entry name" value="Hydantoin permease"/>
    <property type="match status" value="1"/>
</dbReference>
<feature type="transmembrane region" description="Helical" evidence="6">
    <location>
        <begin position="364"/>
        <end position="386"/>
    </location>
</feature>
<dbReference type="OrthoDB" id="9780088at2"/>
<keyword evidence="3 6" id="KW-0812">Transmembrane</keyword>
<dbReference type="InterPro" id="IPR030191">
    <property type="entry name" value="CodB"/>
</dbReference>
<dbReference type="InterPro" id="IPR001248">
    <property type="entry name" value="Pur-cyt_permease"/>
</dbReference>
<dbReference type="EMBL" id="AZCX01000003">
    <property type="protein sequence ID" value="KRK48451.1"/>
    <property type="molecule type" value="Genomic_DNA"/>
</dbReference>
<evidence type="ECO:0000256" key="3">
    <source>
        <dbReference type="ARBA" id="ARBA00022692"/>
    </source>
</evidence>
<comment type="similarity">
    <text evidence="2">Belongs to the purine-cytosine permease (2.A.39) family.</text>
</comment>
<feature type="transmembrane region" description="Helical" evidence="6">
    <location>
        <begin position="287"/>
        <end position="307"/>
    </location>
</feature>
<keyword evidence="5 6" id="KW-0472">Membrane</keyword>
<dbReference type="Proteomes" id="UP000050911">
    <property type="component" value="Unassembled WGS sequence"/>
</dbReference>
<organism evidence="7 8">
    <name type="scientific">Secundilactobacillus kimchicus JCM 15530</name>
    <dbReference type="NCBI Taxonomy" id="1302272"/>
    <lineage>
        <taxon>Bacteria</taxon>
        <taxon>Bacillati</taxon>
        <taxon>Bacillota</taxon>
        <taxon>Bacilli</taxon>
        <taxon>Lactobacillales</taxon>
        <taxon>Lactobacillaceae</taxon>
        <taxon>Secundilactobacillus</taxon>
    </lineage>
</organism>
<dbReference type="NCBIfam" id="TIGR02358">
    <property type="entry name" value="thia_cytX"/>
    <property type="match status" value="1"/>
</dbReference>
<feature type="transmembrane region" description="Helical" evidence="6">
    <location>
        <begin position="178"/>
        <end position="199"/>
    </location>
</feature>
<feature type="transmembrane region" description="Helical" evidence="6">
    <location>
        <begin position="253"/>
        <end position="275"/>
    </location>
</feature>
<dbReference type="GO" id="GO:0015209">
    <property type="term" value="F:cytosine transmembrane transporter activity"/>
    <property type="evidence" value="ECO:0007669"/>
    <property type="project" value="InterPro"/>
</dbReference>
<evidence type="ECO:0000256" key="1">
    <source>
        <dbReference type="ARBA" id="ARBA00004141"/>
    </source>
</evidence>
<feature type="transmembrane region" description="Helical" evidence="6">
    <location>
        <begin position="80"/>
        <end position="102"/>
    </location>
</feature>
<comment type="caution">
    <text evidence="7">The sequence shown here is derived from an EMBL/GenBank/DDBJ whole genome shotgun (WGS) entry which is preliminary data.</text>
</comment>
<gene>
    <name evidence="7" type="ORF">FC96_GL001557</name>
</gene>
<dbReference type="GO" id="GO:0005886">
    <property type="term" value="C:plasma membrane"/>
    <property type="evidence" value="ECO:0007669"/>
    <property type="project" value="TreeGrafter"/>
</dbReference>
<dbReference type="Pfam" id="PF02133">
    <property type="entry name" value="Transp_cyt_pur"/>
    <property type="match status" value="1"/>
</dbReference>
<evidence type="ECO:0000313" key="7">
    <source>
        <dbReference type="EMBL" id="KRK48451.1"/>
    </source>
</evidence>
<evidence type="ECO:0000256" key="5">
    <source>
        <dbReference type="ARBA" id="ARBA00023136"/>
    </source>
</evidence>
<feature type="transmembrane region" description="Helical" evidence="6">
    <location>
        <begin position="340"/>
        <end position="358"/>
    </location>
</feature>
<keyword evidence="4 6" id="KW-1133">Transmembrane helix</keyword>
<name>A0A0R1HV65_9LACO</name>
<dbReference type="PATRIC" id="fig|1302272.5.peg.1574"/>
<accession>A0A0R1HV65</accession>
<dbReference type="PANTHER" id="PTHR30569:SF0">
    <property type="entry name" value="CYTOSINE PERMEASE"/>
    <property type="match status" value="1"/>
</dbReference>
<keyword evidence="8" id="KW-1185">Reference proteome</keyword>
<evidence type="ECO:0000256" key="4">
    <source>
        <dbReference type="ARBA" id="ARBA00022989"/>
    </source>
</evidence>
<reference evidence="7 8" key="1">
    <citation type="journal article" date="2015" name="Genome Announc.">
        <title>Expanding the biotechnology potential of lactobacilli through comparative genomics of 213 strains and associated genera.</title>
        <authorList>
            <person name="Sun Z."/>
            <person name="Harris H.M."/>
            <person name="McCann A."/>
            <person name="Guo C."/>
            <person name="Argimon S."/>
            <person name="Zhang W."/>
            <person name="Yang X."/>
            <person name="Jeffery I.B."/>
            <person name="Cooney J.C."/>
            <person name="Kagawa T.F."/>
            <person name="Liu W."/>
            <person name="Song Y."/>
            <person name="Salvetti E."/>
            <person name="Wrobel A."/>
            <person name="Rasinkangas P."/>
            <person name="Parkhill J."/>
            <person name="Rea M.C."/>
            <person name="O'Sullivan O."/>
            <person name="Ritari J."/>
            <person name="Douillard F.P."/>
            <person name="Paul Ross R."/>
            <person name="Yang R."/>
            <person name="Briner A.E."/>
            <person name="Felis G.E."/>
            <person name="de Vos W.M."/>
            <person name="Barrangou R."/>
            <person name="Klaenhammer T.R."/>
            <person name="Caufield P.W."/>
            <person name="Cui Y."/>
            <person name="Zhang H."/>
            <person name="O'Toole P.W."/>
        </authorList>
    </citation>
    <scope>NUCLEOTIDE SEQUENCE [LARGE SCALE GENOMIC DNA]</scope>
    <source>
        <strain evidence="7 8">JCM 15530</strain>
    </source>
</reference>
<sequence>MERTKMSSAFLLWLGAAISIAEIVTGTLMAPLGLQRGVTAIILGHLIGCGLFLFPAAYLSATHNQTAIAVTHTTFGRWGVSLFSILNAVQLLGWTAVMIVNAQLAMNEITKRLFHFQSALVMAAIVAALIVLWLLLDHQWLFAINNVVVILLAVGMVLVVWAVETGHSGGVTAGSGTMSFGSAVELNVTMALSWLPLIGDYTRNTTAPFKASLVSVSGYFLGSVAMFLIGLLTVLKTGLSDFTAAVAQTNLGLIALLIIVFSTVTTTFMDAYSAATNIDNLLKSGRTNLLGVLVTILGLIVALTVSMAYYQNFLYAIGAVFTPLFAILFVSIFGLRQRLALGWNFAWWLIGVLAYSWLQRLDFVLGTTVLLLAGLSLGVYLTSLFVRKYPLLETDN</sequence>
<dbReference type="InterPro" id="IPR012732">
    <property type="entry name" value="Thia_CytX"/>
</dbReference>
<evidence type="ECO:0000256" key="6">
    <source>
        <dbReference type="SAM" id="Phobius"/>
    </source>
</evidence>
<dbReference type="RefSeq" id="WP_056942280.1">
    <property type="nucleotide sequence ID" value="NZ_AZCX01000003.1"/>
</dbReference>
<feature type="transmembrane region" description="Helical" evidence="6">
    <location>
        <begin position="313"/>
        <end position="333"/>
    </location>
</feature>
<proteinExistence type="inferred from homology"/>
<dbReference type="AlphaFoldDB" id="A0A0R1HV65"/>
<evidence type="ECO:0000256" key="2">
    <source>
        <dbReference type="ARBA" id="ARBA00008974"/>
    </source>
</evidence>
<feature type="transmembrane region" description="Helical" evidence="6">
    <location>
        <begin position="114"/>
        <end position="136"/>
    </location>
</feature>
<evidence type="ECO:0000313" key="8">
    <source>
        <dbReference type="Proteomes" id="UP000050911"/>
    </source>
</evidence>
<dbReference type="PANTHER" id="PTHR30569">
    <property type="entry name" value="CYTOSINE TRANSPORTER CODB"/>
    <property type="match status" value="1"/>
</dbReference>
<feature type="transmembrane region" description="Helical" evidence="6">
    <location>
        <begin position="143"/>
        <end position="163"/>
    </location>
</feature>
<feature type="transmembrane region" description="Helical" evidence="6">
    <location>
        <begin position="211"/>
        <end position="233"/>
    </location>
</feature>
<dbReference type="STRING" id="1302272.FC96_GL001557"/>
<comment type="subcellular location">
    <subcellularLocation>
        <location evidence="1">Membrane</location>
        <topology evidence="1">Multi-pass membrane protein</topology>
    </subcellularLocation>
</comment>
<protein>
    <submittedName>
        <fullName evidence="7">Purine-cytosine transport protein</fullName>
    </submittedName>
</protein>